<accession>A0A0C2X1B1</accession>
<dbReference type="EMBL" id="KN824339">
    <property type="protein sequence ID" value="KIM23292.1"/>
    <property type="molecule type" value="Genomic_DNA"/>
</dbReference>
<reference evidence="2 3" key="1">
    <citation type="submission" date="2014-04" db="EMBL/GenBank/DDBJ databases">
        <authorList>
            <consortium name="DOE Joint Genome Institute"/>
            <person name="Kuo A."/>
            <person name="Zuccaro A."/>
            <person name="Kohler A."/>
            <person name="Nagy L.G."/>
            <person name="Floudas D."/>
            <person name="Copeland A."/>
            <person name="Barry K.W."/>
            <person name="Cichocki N."/>
            <person name="Veneault-Fourrey C."/>
            <person name="LaButti K."/>
            <person name="Lindquist E.A."/>
            <person name="Lipzen A."/>
            <person name="Lundell T."/>
            <person name="Morin E."/>
            <person name="Murat C."/>
            <person name="Sun H."/>
            <person name="Tunlid A."/>
            <person name="Henrissat B."/>
            <person name="Grigoriev I.V."/>
            <person name="Hibbett D.S."/>
            <person name="Martin F."/>
            <person name="Nordberg H.P."/>
            <person name="Cantor M.N."/>
            <person name="Hua S.X."/>
        </authorList>
    </citation>
    <scope>NUCLEOTIDE SEQUENCE [LARGE SCALE GENOMIC DNA]</scope>
    <source>
        <strain evidence="2 3">MAFF 305830</strain>
    </source>
</reference>
<keyword evidence="3" id="KW-1185">Reference proteome</keyword>
<feature type="region of interest" description="Disordered" evidence="1">
    <location>
        <begin position="1"/>
        <end position="31"/>
    </location>
</feature>
<dbReference type="HOGENOM" id="CLU_032935_2_0_1"/>
<gene>
    <name evidence="2" type="ORF">M408DRAFT_264185</name>
</gene>
<dbReference type="Proteomes" id="UP000054097">
    <property type="component" value="Unassembled WGS sequence"/>
</dbReference>
<dbReference type="OrthoDB" id="2690721at2759"/>
<reference evidence="3" key="2">
    <citation type="submission" date="2015-01" db="EMBL/GenBank/DDBJ databases">
        <title>Evolutionary Origins and Diversification of the Mycorrhizal Mutualists.</title>
        <authorList>
            <consortium name="DOE Joint Genome Institute"/>
            <consortium name="Mycorrhizal Genomics Consortium"/>
            <person name="Kohler A."/>
            <person name="Kuo A."/>
            <person name="Nagy L.G."/>
            <person name="Floudas D."/>
            <person name="Copeland A."/>
            <person name="Barry K.W."/>
            <person name="Cichocki N."/>
            <person name="Veneault-Fourrey C."/>
            <person name="LaButti K."/>
            <person name="Lindquist E.A."/>
            <person name="Lipzen A."/>
            <person name="Lundell T."/>
            <person name="Morin E."/>
            <person name="Murat C."/>
            <person name="Riley R."/>
            <person name="Ohm R."/>
            <person name="Sun H."/>
            <person name="Tunlid A."/>
            <person name="Henrissat B."/>
            <person name="Grigoriev I.V."/>
            <person name="Hibbett D.S."/>
            <person name="Martin F."/>
        </authorList>
    </citation>
    <scope>NUCLEOTIDE SEQUENCE [LARGE SCALE GENOMIC DNA]</scope>
    <source>
        <strain evidence="3">MAFF 305830</strain>
    </source>
</reference>
<proteinExistence type="predicted"/>
<feature type="compositionally biased region" description="Polar residues" evidence="1">
    <location>
        <begin position="1"/>
        <end position="11"/>
    </location>
</feature>
<dbReference type="STRING" id="933852.A0A0C2X1B1"/>
<dbReference type="Gene3D" id="1.20.1280.50">
    <property type="match status" value="1"/>
</dbReference>
<evidence type="ECO:0000256" key="1">
    <source>
        <dbReference type="SAM" id="MobiDB-lite"/>
    </source>
</evidence>
<name>A0A0C2X1B1_SERVB</name>
<organism evidence="2 3">
    <name type="scientific">Serendipita vermifera MAFF 305830</name>
    <dbReference type="NCBI Taxonomy" id="933852"/>
    <lineage>
        <taxon>Eukaryota</taxon>
        <taxon>Fungi</taxon>
        <taxon>Dikarya</taxon>
        <taxon>Basidiomycota</taxon>
        <taxon>Agaricomycotina</taxon>
        <taxon>Agaricomycetes</taxon>
        <taxon>Sebacinales</taxon>
        <taxon>Serendipitaceae</taxon>
        <taxon>Serendipita</taxon>
    </lineage>
</organism>
<protein>
    <submittedName>
        <fullName evidence="2">Uncharacterized protein</fullName>
    </submittedName>
</protein>
<evidence type="ECO:0000313" key="2">
    <source>
        <dbReference type="EMBL" id="KIM23292.1"/>
    </source>
</evidence>
<sequence length="531" mass="59903">MSTLSTIMSNPQPLPVSSLPNPNAQQNRVPGNTDITVLRRTLDYNTKAIRTLDEEIKQLQKTYETIHNRHLKQQPKPEATQSGLDRIRSFIDASEAQRALHESERRHLLALMLPVCWCSDEILHEIFAWIIRDTTPVEKPLRQAFHLSSVCQKWRTVAVNMPLLWERFRFNLSKPTEVLKHQHQTLVSRTKGRAVDIFIMNLKRGSEMRLNACGLKMFPSIGNLVFVLASPAGARPLLQSVSLLPAGCVRKMRIQCRNPSGLSTTQPLVVGSSLLGQFPGLTSASIHHMPTSIFQLTDINSTLTELMIYDTQQVSIATILRYCLKLDTLKIGHTTLQDSSTPVVSMSLRSLELTKTQGDTWMPYTSLPKLDTLVLRIDNTPASLAFISSNRSITKLLCSNLLSEIADIAPQLIELHVSPPLHVLCASTSTSQSALSSLSDLFADIRLSDHDITVEEFDMFVRTRCLPFGHPRSLTGHSYPSLSRLTLTLIQTRDPAPQEWEQSKLYKESTRSEFTHPFYRESHMRLTWPVI</sequence>
<feature type="compositionally biased region" description="Polar residues" evidence="1">
    <location>
        <begin position="18"/>
        <end position="31"/>
    </location>
</feature>
<dbReference type="AlphaFoldDB" id="A0A0C2X1B1"/>
<evidence type="ECO:0000313" key="3">
    <source>
        <dbReference type="Proteomes" id="UP000054097"/>
    </source>
</evidence>